<dbReference type="EMBL" id="JAGIZA010000020">
    <property type="protein sequence ID" value="MBP0495696.1"/>
    <property type="molecule type" value="Genomic_DNA"/>
</dbReference>
<comment type="caution">
    <text evidence="2">The sequence shown here is derived from an EMBL/GenBank/DDBJ whole genome shotgun (WGS) entry which is preliminary data.</text>
</comment>
<dbReference type="AlphaFoldDB" id="A0A940N0M3"/>
<reference evidence="2" key="1">
    <citation type="submission" date="2021-03" db="EMBL/GenBank/DDBJ databases">
        <authorList>
            <person name="So Y."/>
        </authorList>
    </citation>
    <scope>NUCLEOTIDE SEQUENCE</scope>
    <source>
        <strain evidence="2">SG15</strain>
    </source>
</reference>
<feature type="domain" description="Polysaccharide pyruvyl transferase" evidence="1">
    <location>
        <begin position="86"/>
        <end position="205"/>
    </location>
</feature>
<accession>A0A940N0M3</accession>
<protein>
    <submittedName>
        <fullName evidence="2">Polysaccharide pyruvyl transferase family protein</fullName>
    </submittedName>
</protein>
<proteinExistence type="predicted"/>
<dbReference type="Proteomes" id="UP000677537">
    <property type="component" value="Unassembled WGS sequence"/>
</dbReference>
<name>A0A940N0M3_9PROT</name>
<evidence type="ECO:0000259" key="1">
    <source>
        <dbReference type="Pfam" id="PF04230"/>
    </source>
</evidence>
<evidence type="ECO:0000313" key="3">
    <source>
        <dbReference type="Proteomes" id="UP000677537"/>
    </source>
</evidence>
<sequence>MTTNRVFFWLQKQPVGNFGDALTLVYLNRLFEGECRYPAHSIHLVGSVITEARLESVQKTALAAGDGNGLALYWQCGKKDGEPLPEEMLRRCRFLGVRGTLSRDALGLPRSTPLGDSAFLLPRMYQPKNDPAVAGKVLWVPHFHHQDPSGQDLDKCPDYVVKRPAIPNDAASCEAFIDAIVSARFVMANAMHAAVTALAYGIPFAFWSGSGINVPFKWRDLTSAFGIELAFHQSFLAASEAYDRSRPDKAFAEMDLDPLLRVAPYALRSGHSVA</sequence>
<keyword evidence="3" id="KW-1185">Reference proteome</keyword>
<dbReference type="InterPro" id="IPR007345">
    <property type="entry name" value="Polysacch_pyruvyl_Trfase"/>
</dbReference>
<dbReference type="Pfam" id="PF04230">
    <property type="entry name" value="PS_pyruv_trans"/>
    <property type="match status" value="1"/>
</dbReference>
<evidence type="ECO:0000313" key="2">
    <source>
        <dbReference type="EMBL" id="MBP0495696.1"/>
    </source>
</evidence>
<dbReference type="RefSeq" id="WP_209376493.1">
    <property type="nucleotide sequence ID" value="NZ_JAGIZA010000020.1"/>
</dbReference>
<keyword evidence="2" id="KW-0808">Transferase</keyword>
<gene>
    <name evidence="2" type="ORF">J5Y10_23130</name>
</gene>
<dbReference type="GO" id="GO:0016740">
    <property type="term" value="F:transferase activity"/>
    <property type="evidence" value="ECO:0007669"/>
    <property type="project" value="UniProtKB-KW"/>
</dbReference>
<organism evidence="2 3">
    <name type="scientific">Roseomonas indoligenes</name>
    <dbReference type="NCBI Taxonomy" id="2820811"/>
    <lineage>
        <taxon>Bacteria</taxon>
        <taxon>Pseudomonadati</taxon>
        <taxon>Pseudomonadota</taxon>
        <taxon>Alphaproteobacteria</taxon>
        <taxon>Acetobacterales</taxon>
        <taxon>Roseomonadaceae</taxon>
        <taxon>Roseomonas</taxon>
    </lineage>
</organism>